<protein>
    <submittedName>
        <fullName evidence="1">Heptaprenyl diphosphate synthase component 1</fullName>
    </submittedName>
</protein>
<organism evidence="1 2">
    <name type="scientific">Bacillus lumedeiriae</name>
    <dbReference type="NCBI Taxonomy" id="3058829"/>
    <lineage>
        <taxon>Bacteria</taxon>
        <taxon>Bacillati</taxon>
        <taxon>Bacillota</taxon>
        <taxon>Bacilli</taxon>
        <taxon>Bacillales</taxon>
        <taxon>Bacillaceae</taxon>
        <taxon>Bacillus</taxon>
    </lineage>
</organism>
<dbReference type="Gene3D" id="1.20.120.1450">
    <property type="match status" value="1"/>
</dbReference>
<dbReference type="EMBL" id="JAUIYO010000001">
    <property type="protein sequence ID" value="MFK2824217.1"/>
    <property type="molecule type" value="Genomic_DNA"/>
</dbReference>
<dbReference type="InterPro" id="IPR009920">
    <property type="entry name" value="HEPPP_synth_su1"/>
</dbReference>
<accession>A0ABW8I412</accession>
<proteinExistence type="predicted"/>
<name>A0ABW8I412_9BACI</name>
<dbReference type="RefSeq" id="WP_404313718.1">
    <property type="nucleotide sequence ID" value="NZ_JAUIYO010000001.1"/>
</dbReference>
<gene>
    <name evidence="1" type="ORF">QYG89_00730</name>
</gene>
<dbReference type="Proteomes" id="UP001619911">
    <property type="component" value="Unassembled WGS sequence"/>
</dbReference>
<keyword evidence="2" id="KW-1185">Reference proteome</keyword>
<comment type="caution">
    <text evidence="1">The sequence shown here is derived from an EMBL/GenBank/DDBJ whole genome shotgun (WGS) entry which is preliminary data.</text>
</comment>
<evidence type="ECO:0000313" key="1">
    <source>
        <dbReference type="EMBL" id="MFK2824217.1"/>
    </source>
</evidence>
<reference evidence="1 2" key="1">
    <citation type="submission" date="2023-07" db="EMBL/GenBank/DDBJ databases">
        <title>Bacillus lucianemedeirus sp. nov, a new species isolated from an immunobiological production facility.</title>
        <authorList>
            <person name="Costa L.V."/>
            <person name="Miranda R.V.S.L."/>
            <person name="Brandao M.L.L."/>
            <person name="Reis C.M.F."/>
            <person name="Frazao A.M."/>
            <person name="Cruz F.V."/>
            <person name="Baio P.V.P."/>
            <person name="Veras J.F.C."/>
            <person name="Ramos J.N."/>
            <person name="Vieira V."/>
        </authorList>
    </citation>
    <scope>NUCLEOTIDE SEQUENCE [LARGE SCALE GENOMIC DNA]</scope>
    <source>
        <strain evidence="1 2">B190/17</strain>
    </source>
</reference>
<evidence type="ECO:0000313" key="2">
    <source>
        <dbReference type="Proteomes" id="UP001619911"/>
    </source>
</evidence>
<dbReference type="Pfam" id="PF07307">
    <property type="entry name" value="HEPPP_synt_1"/>
    <property type="match status" value="1"/>
</dbReference>
<sequence length="264" mass="30798">MNEWLKRKMIIEKEVQRRLSYPYLKKYIDKPAIDDTRLLILMMPFTVKQLSSDDTKKYITTATLIQIALDTHEKVVASSRNIAIDQQLTVLAGDYFSGLYYQILAELQDIQMIRALSAAVKSMNENKIILYQKEHVSIESLMESVYKIETEIVEQFYTVFHFQSFVPAVSRLLFAKRLLQEKQDFLSGEKSTITEAIKSLDFSQRKNQLDGEHSIIQIYEYYIEEARNEAEKALEHEPPAHSAWQLYRALYNVVFGNKTYAEEG</sequence>